<name>A0A919V9L7_9ACTN</name>
<dbReference type="AlphaFoldDB" id="A0A919V9L7"/>
<sequence length="100" mass="10544">MNRHGWVWVSTCCGVRQVQPQSVAARPGENAPNLIVILDLPGLLADHLRTASDSPVRKALTTGQIIRRGQGHSVRLAAPLALTAPSWNGGLLPNVPPAAS</sequence>
<gene>
    <name evidence="1" type="ORF">Ssi02_46730</name>
</gene>
<dbReference type="EMBL" id="BOOW01000030">
    <property type="protein sequence ID" value="GII94442.1"/>
    <property type="molecule type" value="Genomic_DNA"/>
</dbReference>
<comment type="caution">
    <text evidence="1">The sequence shown here is derived from an EMBL/GenBank/DDBJ whole genome shotgun (WGS) entry which is preliminary data.</text>
</comment>
<dbReference type="Proteomes" id="UP000606172">
    <property type="component" value="Unassembled WGS sequence"/>
</dbReference>
<keyword evidence="2" id="KW-1185">Reference proteome</keyword>
<proteinExistence type="predicted"/>
<accession>A0A919V9L7</accession>
<evidence type="ECO:0000313" key="1">
    <source>
        <dbReference type="EMBL" id="GII94442.1"/>
    </source>
</evidence>
<evidence type="ECO:0000313" key="2">
    <source>
        <dbReference type="Proteomes" id="UP000606172"/>
    </source>
</evidence>
<dbReference type="RefSeq" id="WP_204028925.1">
    <property type="nucleotide sequence ID" value="NZ_BOOW01000030.1"/>
</dbReference>
<organism evidence="1 2">
    <name type="scientific">Sinosporangium siamense</name>
    <dbReference type="NCBI Taxonomy" id="1367973"/>
    <lineage>
        <taxon>Bacteria</taxon>
        <taxon>Bacillati</taxon>
        <taxon>Actinomycetota</taxon>
        <taxon>Actinomycetes</taxon>
        <taxon>Streptosporangiales</taxon>
        <taxon>Streptosporangiaceae</taxon>
        <taxon>Sinosporangium</taxon>
    </lineage>
</organism>
<reference evidence="1" key="1">
    <citation type="submission" date="2021-01" db="EMBL/GenBank/DDBJ databases">
        <title>Whole genome shotgun sequence of Sinosporangium siamense NBRC 109515.</title>
        <authorList>
            <person name="Komaki H."/>
            <person name="Tamura T."/>
        </authorList>
    </citation>
    <scope>NUCLEOTIDE SEQUENCE</scope>
    <source>
        <strain evidence="1">NBRC 109515</strain>
    </source>
</reference>
<protein>
    <submittedName>
        <fullName evidence="1">Uncharacterized protein</fullName>
    </submittedName>
</protein>